<keyword evidence="3" id="KW-1185">Reference proteome</keyword>
<organism evidence="2 3">
    <name type="scientific">Sediminibacillus dalangtanensis</name>
    <dbReference type="NCBI Taxonomy" id="2729421"/>
    <lineage>
        <taxon>Bacteria</taxon>
        <taxon>Bacillati</taxon>
        <taxon>Bacillota</taxon>
        <taxon>Bacilli</taxon>
        <taxon>Bacillales</taxon>
        <taxon>Bacillaceae</taxon>
        <taxon>Sediminibacillus</taxon>
    </lineage>
</organism>
<proteinExistence type="predicted"/>
<feature type="domain" description="Bacterial bifunctional deaminase-reductase C-terminal" evidence="1">
    <location>
        <begin position="2"/>
        <end position="182"/>
    </location>
</feature>
<dbReference type="Proteomes" id="UP000665043">
    <property type="component" value="Chromosome"/>
</dbReference>
<gene>
    <name evidence="2" type="ORF">ERJ70_13965</name>
</gene>
<sequence>MRKIIVTEFLTLDGVMEDPGGGDESEYGGWSAQFWSKEAEEFKHDELFASDALLLGRVTYQGFAAAWPAMTDDTGFAERMNNVPKYVVSTTLEEVEWNNSRLIKGNLAEEISKLKQEPGQDITVHGSGQLVNSLMQYDLIDEYRLMIHPVVVGGGKRLFKENSHAKNLSLVETHTFKSGIVVLIYKSV</sequence>
<protein>
    <submittedName>
        <fullName evidence="2">Dihydrofolate reductase</fullName>
    </submittedName>
</protein>
<accession>A0ABX7VUE2</accession>
<dbReference type="SUPFAM" id="SSF53597">
    <property type="entry name" value="Dihydrofolate reductase-like"/>
    <property type="match status" value="1"/>
</dbReference>
<dbReference type="Gene3D" id="3.40.430.10">
    <property type="entry name" value="Dihydrofolate Reductase, subunit A"/>
    <property type="match status" value="1"/>
</dbReference>
<dbReference type="Pfam" id="PF01872">
    <property type="entry name" value="RibD_C"/>
    <property type="match status" value="1"/>
</dbReference>
<dbReference type="InterPro" id="IPR024072">
    <property type="entry name" value="DHFR-like_dom_sf"/>
</dbReference>
<evidence type="ECO:0000313" key="3">
    <source>
        <dbReference type="Proteomes" id="UP000665043"/>
    </source>
</evidence>
<reference evidence="2 3" key="1">
    <citation type="submission" date="2019-12" db="EMBL/GenBank/DDBJ databases">
        <title>The whole genome sequencing of a strain isolated from a Mars analog, Dalangtan Playa.</title>
        <authorList>
            <person name="Huang T."/>
        </authorList>
    </citation>
    <scope>NUCLEOTIDE SEQUENCE [LARGE SCALE GENOMIC DNA]</scope>
    <source>
        <strain evidence="2 3">DP4-553-S</strain>
    </source>
</reference>
<name>A0ABX7VUE2_9BACI</name>
<evidence type="ECO:0000313" key="2">
    <source>
        <dbReference type="EMBL" id="QTN00307.1"/>
    </source>
</evidence>
<evidence type="ECO:0000259" key="1">
    <source>
        <dbReference type="Pfam" id="PF01872"/>
    </source>
</evidence>
<dbReference type="RefSeq" id="WP_209365447.1">
    <property type="nucleotide sequence ID" value="NZ_CP046956.1"/>
</dbReference>
<dbReference type="EMBL" id="CP046956">
    <property type="protein sequence ID" value="QTN00307.1"/>
    <property type="molecule type" value="Genomic_DNA"/>
</dbReference>
<dbReference type="PANTHER" id="PTHR38011:SF11">
    <property type="entry name" value="2,5-DIAMINO-6-RIBOSYLAMINO-4(3H)-PYRIMIDINONE 5'-PHOSPHATE REDUCTASE"/>
    <property type="match status" value="1"/>
</dbReference>
<dbReference type="PANTHER" id="PTHR38011">
    <property type="entry name" value="DIHYDROFOLATE REDUCTASE FAMILY PROTEIN (AFU_ORTHOLOGUE AFUA_8G06820)"/>
    <property type="match status" value="1"/>
</dbReference>
<dbReference type="InterPro" id="IPR050765">
    <property type="entry name" value="Riboflavin_Biosynth_HTPR"/>
</dbReference>
<dbReference type="InterPro" id="IPR002734">
    <property type="entry name" value="RibDG_C"/>
</dbReference>